<accession>X1I5D0</accession>
<evidence type="ECO:0000313" key="1">
    <source>
        <dbReference type="EMBL" id="GAH52773.1"/>
    </source>
</evidence>
<feature type="non-terminal residue" evidence="1">
    <location>
        <position position="94"/>
    </location>
</feature>
<dbReference type="EMBL" id="BARU01015529">
    <property type="protein sequence ID" value="GAH52773.1"/>
    <property type="molecule type" value="Genomic_DNA"/>
</dbReference>
<protein>
    <submittedName>
        <fullName evidence="1">Uncharacterized protein</fullName>
    </submittedName>
</protein>
<organism evidence="1">
    <name type="scientific">marine sediment metagenome</name>
    <dbReference type="NCBI Taxonomy" id="412755"/>
    <lineage>
        <taxon>unclassified sequences</taxon>
        <taxon>metagenomes</taxon>
        <taxon>ecological metagenomes</taxon>
    </lineage>
</organism>
<sequence>EFPGFLKNNIVAQYGTNGEDPANYGGEGLATFYMNPNPACNPPCYVDICTNNLLWREWGDVVIAGSWGGNGNTGAPGGWSGWVNTYGGTGVGNE</sequence>
<feature type="non-terminal residue" evidence="1">
    <location>
        <position position="1"/>
    </location>
</feature>
<dbReference type="AlphaFoldDB" id="X1I5D0"/>
<gene>
    <name evidence="1" type="ORF">S03H2_26627</name>
</gene>
<proteinExistence type="predicted"/>
<reference evidence="1" key="1">
    <citation type="journal article" date="2014" name="Front. Microbiol.">
        <title>High frequency of phylogenetically diverse reductive dehalogenase-homologous genes in deep subseafloor sedimentary metagenomes.</title>
        <authorList>
            <person name="Kawai M."/>
            <person name="Futagami T."/>
            <person name="Toyoda A."/>
            <person name="Takaki Y."/>
            <person name="Nishi S."/>
            <person name="Hori S."/>
            <person name="Arai W."/>
            <person name="Tsubouchi T."/>
            <person name="Morono Y."/>
            <person name="Uchiyama I."/>
            <person name="Ito T."/>
            <person name="Fujiyama A."/>
            <person name="Inagaki F."/>
            <person name="Takami H."/>
        </authorList>
    </citation>
    <scope>NUCLEOTIDE SEQUENCE</scope>
    <source>
        <strain evidence="1">Expedition CK06-06</strain>
    </source>
</reference>
<name>X1I5D0_9ZZZZ</name>
<comment type="caution">
    <text evidence="1">The sequence shown here is derived from an EMBL/GenBank/DDBJ whole genome shotgun (WGS) entry which is preliminary data.</text>
</comment>